<organism evidence="1">
    <name type="scientific">Micrurus spixii</name>
    <name type="common">Amazon coral snake</name>
    <dbReference type="NCBI Taxonomy" id="129469"/>
    <lineage>
        <taxon>Eukaryota</taxon>
        <taxon>Metazoa</taxon>
        <taxon>Chordata</taxon>
        <taxon>Craniata</taxon>
        <taxon>Vertebrata</taxon>
        <taxon>Euteleostomi</taxon>
        <taxon>Lepidosauria</taxon>
        <taxon>Squamata</taxon>
        <taxon>Bifurcata</taxon>
        <taxon>Unidentata</taxon>
        <taxon>Episquamata</taxon>
        <taxon>Toxicofera</taxon>
        <taxon>Serpentes</taxon>
        <taxon>Colubroidea</taxon>
        <taxon>Elapidae</taxon>
        <taxon>Elapinae</taxon>
        <taxon>Micrurus</taxon>
    </lineage>
</organism>
<reference evidence="1" key="2">
    <citation type="submission" date="2017-11" db="EMBL/GenBank/DDBJ databases">
        <title>Coralsnake Venomics: Analyses of Venom Gland Transcriptomes and Proteomes of Six Brazilian Taxa.</title>
        <authorList>
            <person name="Aird S.D."/>
            <person name="Jorge da Silva N."/>
            <person name="Qiu L."/>
            <person name="Villar-Briones A."/>
            <person name="Aparecida-Saddi V."/>
            <person name="Campos-Telles M.P."/>
            <person name="Grau M."/>
            <person name="Mikheyev A.S."/>
        </authorList>
    </citation>
    <scope>NUCLEOTIDE SEQUENCE</scope>
    <source>
        <tissue evidence="1">Venom_gland</tissue>
    </source>
</reference>
<protein>
    <recommendedName>
        <fullName evidence="2">Reverse transcriptase zinc-binding domain-containing protein</fullName>
    </recommendedName>
</protein>
<reference evidence="1" key="1">
    <citation type="submission" date="2017-07" db="EMBL/GenBank/DDBJ databases">
        <authorList>
            <person name="Mikheyev A."/>
            <person name="Grau M."/>
        </authorList>
    </citation>
    <scope>NUCLEOTIDE SEQUENCE</scope>
    <source>
        <tissue evidence="1">Venom_gland</tissue>
    </source>
</reference>
<proteinExistence type="predicted"/>
<evidence type="ECO:0000313" key="1">
    <source>
        <dbReference type="EMBL" id="LAB26244.1"/>
    </source>
</evidence>
<dbReference type="AlphaFoldDB" id="A0A2D4LYR7"/>
<sequence>MFYHWHLAPLRLAKIYPSFSPICWKCKQTGTFFHMWCLCPKAKTFWNKIKIWLQEITKEKIEFKPEMFLLEIMRGEYKKEIEYLIIHMLTAARITYVQNWKVKCNPTDNM</sequence>
<evidence type="ECO:0008006" key="2">
    <source>
        <dbReference type="Google" id="ProtNLM"/>
    </source>
</evidence>
<dbReference type="EMBL" id="IACM01056246">
    <property type="protein sequence ID" value="LAB26244.1"/>
    <property type="molecule type" value="Transcribed_RNA"/>
</dbReference>
<accession>A0A2D4LYR7</accession>
<name>A0A2D4LYR7_9SAUR</name>